<evidence type="ECO:0000256" key="1">
    <source>
        <dbReference type="SAM" id="MobiDB-lite"/>
    </source>
</evidence>
<feature type="region of interest" description="Disordered" evidence="1">
    <location>
        <begin position="405"/>
        <end position="474"/>
    </location>
</feature>
<feature type="region of interest" description="Disordered" evidence="1">
    <location>
        <begin position="340"/>
        <end position="363"/>
    </location>
</feature>
<sequence>MAATDHRNAGKDDQSETLLVMDKQEKSVRAVSGISPEGLMETVSPLRKNSGRFITLDRGGDLFSNFFSNFMNQMHNPTRFSLFIVPKKTAIEMAAVLGRVLDRASRLMPLNEIRIPDLNTENKLNQDTMEATERTTEAGELRYRPEQVNWEALSSMGLDRDRLERMNLLEPLLKGYKTNELVPLTLTLGTAVVRMDARLSLQPNDSGEIVVAMHGIRKEPNMNYPFFGHEFTDQDRQNLLSSGNMGRVVELYSQKDAQYHPSLISVDRMTNELVVCRTEWVRIPDEIKGIRLDEAQKQELLEGKPLYLEGMISKKGEPFDATVQFNADKRYVEFQFDRNGARTQEQKASQDTEAPRNFRGRELTEEQYGKFREGQTVYMAGLVDRQGKEYNGYITFNKETGKTGFSFQNPDNAAQKASPSEASKTQVAVNSEGKTNEATKNLKEPLNQRQQEPETRQQQDQQEQQAPARKGRKM</sequence>
<evidence type="ECO:0000313" key="4">
    <source>
        <dbReference type="EMBL" id="AWH87042.1"/>
    </source>
</evidence>
<organism evidence="4 5">
    <name type="scientific">Flavobacterium album</name>
    <dbReference type="NCBI Taxonomy" id="2175091"/>
    <lineage>
        <taxon>Bacteria</taxon>
        <taxon>Pseudomonadati</taxon>
        <taxon>Bacteroidota</taxon>
        <taxon>Flavobacteriia</taxon>
        <taxon>Flavobacteriales</taxon>
        <taxon>Flavobacteriaceae</taxon>
        <taxon>Flavobacterium</taxon>
    </lineage>
</organism>
<evidence type="ECO:0000259" key="2">
    <source>
        <dbReference type="Pfam" id="PF13101"/>
    </source>
</evidence>
<gene>
    <name evidence="4" type="ORF">HYN59_14900</name>
</gene>
<protein>
    <recommendedName>
        <fullName evidence="6">DUF3945 domain-containing protein</fullName>
    </recommendedName>
</protein>
<feature type="domain" description="DUF4099" evidence="3">
    <location>
        <begin position="143"/>
        <end position="225"/>
    </location>
</feature>
<evidence type="ECO:0008006" key="6">
    <source>
        <dbReference type="Google" id="ProtNLM"/>
    </source>
</evidence>
<dbReference type="AlphaFoldDB" id="A0A2S1R341"/>
<dbReference type="Proteomes" id="UP000244929">
    <property type="component" value="Chromosome"/>
</dbReference>
<dbReference type="KEGG" id="falb:HYN59_14900"/>
<dbReference type="Pfam" id="PF13351">
    <property type="entry name" value="DUF4099"/>
    <property type="match status" value="1"/>
</dbReference>
<feature type="compositionally biased region" description="Polar residues" evidence="1">
    <location>
        <begin position="405"/>
        <end position="433"/>
    </location>
</feature>
<dbReference type="RefSeq" id="WP_108779761.1">
    <property type="nucleotide sequence ID" value="NZ_CP029186.1"/>
</dbReference>
<keyword evidence="5" id="KW-1185">Reference proteome</keyword>
<reference evidence="4 5" key="1">
    <citation type="submission" date="2018-04" db="EMBL/GenBank/DDBJ databases">
        <title>Genome sequencing of Flavobacterium sp. HYN0059.</title>
        <authorList>
            <person name="Yi H."/>
            <person name="Baek C."/>
        </authorList>
    </citation>
    <scope>NUCLEOTIDE SEQUENCE [LARGE SCALE GENOMIC DNA]</scope>
    <source>
        <strain evidence="4 5">HYN0059</strain>
    </source>
</reference>
<evidence type="ECO:0000259" key="3">
    <source>
        <dbReference type="Pfam" id="PF13351"/>
    </source>
</evidence>
<dbReference type="InterPro" id="IPR025343">
    <property type="entry name" value="DUF4099"/>
</dbReference>
<accession>A0A2S1R341</accession>
<feature type="compositionally biased region" description="Low complexity" evidence="1">
    <location>
        <begin position="458"/>
        <end position="468"/>
    </location>
</feature>
<proteinExistence type="predicted"/>
<dbReference type="Pfam" id="PF13101">
    <property type="entry name" value="DUF3945"/>
    <property type="match status" value="2"/>
</dbReference>
<feature type="domain" description="DUF3945" evidence="2">
    <location>
        <begin position="284"/>
        <end position="337"/>
    </location>
</feature>
<name>A0A2S1R341_9FLAO</name>
<dbReference type="EMBL" id="CP029186">
    <property type="protein sequence ID" value="AWH87042.1"/>
    <property type="molecule type" value="Genomic_DNA"/>
</dbReference>
<dbReference type="OrthoDB" id="1081890at2"/>
<evidence type="ECO:0000313" key="5">
    <source>
        <dbReference type="Proteomes" id="UP000244929"/>
    </source>
</evidence>
<feature type="domain" description="DUF3945" evidence="2">
    <location>
        <begin position="359"/>
        <end position="407"/>
    </location>
</feature>
<dbReference type="InterPro" id="IPR025222">
    <property type="entry name" value="DUF3945"/>
</dbReference>
<feature type="compositionally biased region" description="Basic and acidic residues" evidence="1">
    <location>
        <begin position="434"/>
        <end position="443"/>
    </location>
</feature>